<dbReference type="AlphaFoldDB" id="A0A5J5J0U4"/>
<dbReference type="EMBL" id="VYSA01000005">
    <property type="protein sequence ID" value="KAA9105559.1"/>
    <property type="molecule type" value="Genomic_DNA"/>
</dbReference>
<dbReference type="PANTHER" id="PTHR10584">
    <property type="entry name" value="SUGAR KINASE"/>
    <property type="match status" value="1"/>
</dbReference>
<feature type="domain" description="Carbohydrate kinase PfkB" evidence="3">
    <location>
        <begin position="13"/>
        <end position="289"/>
    </location>
</feature>
<dbReference type="Gene3D" id="3.40.1190.20">
    <property type="match status" value="1"/>
</dbReference>
<keyword evidence="2" id="KW-0418">Kinase</keyword>
<protein>
    <recommendedName>
        <fullName evidence="3">Carbohydrate kinase PfkB domain-containing protein</fullName>
    </recommendedName>
</protein>
<dbReference type="PROSITE" id="PS00584">
    <property type="entry name" value="PFKB_KINASES_2"/>
    <property type="match status" value="1"/>
</dbReference>
<comment type="caution">
    <text evidence="4">The sequence shown here is derived from an EMBL/GenBank/DDBJ whole genome shotgun (WGS) entry which is preliminary data.</text>
</comment>
<organism evidence="4 5">
    <name type="scientific">Microbacterium rhizomatis</name>
    <dbReference type="NCBI Taxonomy" id="1631477"/>
    <lineage>
        <taxon>Bacteria</taxon>
        <taxon>Bacillati</taxon>
        <taxon>Actinomycetota</taxon>
        <taxon>Actinomycetes</taxon>
        <taxon>Micrococcales</taxon>
        <taxon>Microbacteriaceae</taxon>
        <taxon>Microbacterium</taxon>
    </lineage>
</organism>
<sequence length="304" mass="30162">MGRDGVSAGAGRKILVVGDVIDDIVVIPSGPILPDTDTPSTIRRVAGGSAANTAAWLGAIGRTVSSVGPVSFVGAVAASDLDRHAALLPGVQTRLQPVDAPTGTIVVVVDGDRRSLLTDRGANTLLDLDAIGDDLLGGHVHLTGHTMAASDGAAFERLIRRAKGAGSTVSVNPGSVSYIAALGAARFLAVIAGADLLIATLAEGQALTGLVEPGEVCAALDIATVVLTLGRDGAMVDGVRVAAASATVVDPTGAGDAFCAGFLARWAAGSDDITAARFGAEIAARSVAIVGGRPLSRRPGALSA</sequence>
<gene>
    <name evidence="4" type="ORF">F6B43_17440</name>
</gene>
<evidence type="ECO:0000313" key="5">
    <source>
        <dbReference type="Proteomes" id="UP000325827"/>
    </source>
</evidence>
<name>A0A5J5J0U4_9MICO</name>
<dbReference type="InterPro" id="IPR011611">
    <property type="entry name" value="PfkB_dom"/>
</dbReference>
<keyword evidence="1" id="KW-0808">Transferase</keyword>
<accession>A0A5J5J0U4</accession>
<dbReference type="Pfam" id="PF00294">
    <property type="entry name" value="PfkB"/>
    <property type="match status" value="1"/>
</dbReference>
<dbReference type="PANTHER" id="PTHR10584:SF167">
    <property type="entry name" value="PFKB DOMAIN PROTEIN"/>
    <property type="match status" value="1"/>
</dbReference>
<keyword evidence="5" id="KW-1185">Reference proteome</keyword>
<dbReference type="SUPFAM" id="SSF53613">
    <property type="entry name" value="Ribokinase-like"/>
    <property type="match status" value="1"/>
</dbReference>
<evidence type="ECO:0000256" key="2">
    <source>
        <dbReference type="ARBA" id="ARBA00022777"/>
    </source>
</evidence>
<reference evidence="5" key="1">
    <citation type="submission" date="2019-09" db="EMBL/GenBank/DDBJ databases">
        <title>Mumia zhuanghuii sp. nov. isolated from the intestinal contents of plateau pika (Ochotona curzoniae) in the Qinghai-Tibet plateau of China.</title>
        <authorList>
            <person name="Tian Z."/>
        </authorList>
    </citation>
    <scope>NUCLEOTIDE SEQUENCE [LARGE SCALE GENOMIC DNA]</scope>
    <source>
        <strain evidence="5">JCM 30598</strain>
    </source>
</reference>
<evidence type="ECO:0000259" key="3">
    <source>
        <dbReference type="Pfam" id="PF00294"/>
    </source>
</evidence>
<evidence type="ECO:0000256" key="1">
    <source>
        <dbReference type="ARBA" id="ARBA00022679"/>
    </source>
</evidence>
<dbReference type="InterPro" id="IPR002173">
    <property type="entry name" value="Carboh/pur_kinase_PfkB_CS"/>
</dbReference>
<dbReference type="GO" id="GO:0016301">
    <property type="term" value="F:kinase activity"/>
    <property type="evidence" value="ECO:0007669"/>
    <property type="project" value="UniProtKB-KW"/>
</dbReference>
<evidence type="ECO:0000313" key="4">
    <source>
        <dbReference type="EMBL" id="KAA9105559.1"/>
    </source>
</evidence>
<proteinExistence type="predicted"/>
<dbReference type="Proteomes" id="UP000325827">
    <property type="component" value="Unassembled WGS sequence"/>
</dbReference>
<dbReference type="InterPro" id="IPR029056">
    <property type="entry name" value="Ribokinase-like"/>
</dbReference>
<dbReference type="OrthoDB" id="9808601at2"/>